<dbReference type="GO" id="GO:0005737">
    <property type="term" value="C:cytoplasm"/>
    <property type="evidence" value="ECO:0007669"/>
    <property type="project" value="TreeGrafter"/>
</dbReference>
<dbReference type="OrthoDB" id="6413037at2759"/>
<comment type="catalytic activity">
    <reaction evidence="13">
        <text>(11R)-hydroxy-(5Z,8Z,12E,14Z)-eicosatetraenoate + NAD(+) = 11-oxo-(5Z,8Z,12E,14Z)-eicosatetraenoate + NADH + H(+)</text>
        <dbReference type="Rhea" id="RHEA:48640"/>
        <dbReference type="ChEBI" id="CHEBI:15378"/>
        <dbReference type="ChEBI" id="CHEBI:57540"/>
        <dbReference type="ChEBI" id="CHEBI:57945"/>
        <dbReference type="ChEBI" id="CHEBI:78836"/>
        <dbReference type="ChEBI" id="CHEBI:90697"/>
    </reaction>
    <physiologicalReaction direction="left-to-right" evidence="13">
        <dbReference type="Rhea" id="RHEA:48641"/>
    </physiologicalReaction>
</comment>
<dbReference type="AlphaFoldDB" id="A0A8X6U4C7"/>
<evidence type="ECO:0000256" key="8">
    <source>
        <dbReference type="ARBA" id="ARBA00045705"/>
    </source>
</evidence>
<evidence type="ECO:0000256" key="14">
    <source>
        <dbReference type="ARBA" id="ARBA00048170"/>
    </source>
</evidence>
<comment type="catalytic activity">
    <reaction evidence="17">
        <text>prostaglandin A1 + NAD(+) = 15-oxo-prostaglandin A1 + NADH + H(+)</text>
        <dbReference type="Rhea" id="RHEA:41263"/>
        <dbReference type="ChEBI" id="CHEBI:15378"/>
        <dbReference type="ChEBI" id="CHEBI:57398"/>
        <dbReference type="ChEBI" id="CHEBI:57540"/>
        <dbReference type="ChEBI" id="CHEBI:57945"/>
        <dbReference type="ChEBI" id="CHEBI:85072"/>
    </reaction>
    <physiologicalReaction direction="left-to-right" evidence="17">
        <dbReference type="Rhea" id="RHEA:41264"/>
    </physiologicalReaction>
</comment>
<evidence type="ECO:0000256" key="18">
    <source>
        <dbReference type="ARBA" id="ARBA00048739"/>
    </source>
</evidence>
<keyword evidence="2" id="KW-0560">Oxidoreductase</keyword>
<evidence type="ECO:0000313" key="23">
    <source>
        <dbReference type="EMBL" id="GFT73840.1"/>
    </source>
</evidence>
<evidence type="ECO:0000313" key="24">
    <source>
        <dbReference type="Proteomes" id="UP000887013"/>
    </source>
</evidence>
<comment type="catalytic activity">
    <reaction evidence="19">
        <text>resolvin D2 + NAD(+) = 16-oxoresolvin D2 + NADH + H(+)</text>
        <dbReference type="Rhea" id="RHEA:53588"/>
        <dbReference type="ChEBI" id="CHEBI:15378"/>
        <dbReference type="ChEBI" id="CHEBI:57540"/>
        <dbReference type="ChEBI" id="CHEBI:57945"/>
        <dbReference type="ChEBI" id="CHEBI:133367"/>
        <dbReference type="ChEBI" id="CHEBI:137498"/>
    </reaction>
    <physiologicalReaction direction="left-to-right" evidence="19">
        <dbReference type="Rhea" id="RHEA:53589"/>
    </physiologicalReaction>
</comment>
<dbReference type="PRINTS" id="PR00081">
    <property type="entry name" value="GDHRDH"/>
</dbReference>
<comment type="similarity">
    <text evidence="1 22">Belongs to the short-chain dehydrogenases/reductases (SDR) family.</text>
</comment>
<evidence type="ECO:0000256" key="3">
    <source>
        <dbReference type="ARBA" id="ARBA00038968"/>
    </source>
</evidence>
<evidence type="ECO:0000256" key="22">
    <source>
        <dbReference type="RuleBase" id="RU000363"/>
    </source>
</evidence>
<comment type="caution">
    <text evidence="23">The sequence shown here is derived from an EMBL/GenBank/DDBJ whole genome shotgun (WGS) entry which is preliminary data.</text>
</comment>
<evidence type="ECO:0000256" key="17">
    <source>
        <dbReference type="ARBA" id="ARBA00048611"/>
    </source>
</evidence>
<evidence type="ECO:0000256" key="10">
    <source>
        <dbReference type="ARBA" id="ARBA00047672"/>
    </source>
</evidence>
<evidence type="ECO:0000256" key="2">
    <source>
        <dbReference type="ARBA" id="ARBA00023002"/>
    </source>
</evidence>
<dbReference type="EMBL" id="BMAW01117186">
    <property type="protein sequence ID" value="GFT73840.1"/>
    <property type="molecule type" value="Genomic_DNA"/>
</dbReference>
<evidence type="ECO:0000256" key="7">
    <source>
        <dbReference type="ARBA" id="ARBA00042026"/>
    </source>
</evidence>
<evidence type="ECO:0000256" key="15">
    <source>
        <dbReference type="ARBA" id="ARBA00048393"/>
    </source>
</evidence>
<comment type="catalytic activity">
    <reaction evidence="21">
        <text>resolvin E1 + NAD(+) = 18-oxo-resolvin E1 + NADH + H(+)</text>
        <dbReference type="Rhea" id="RHEA:49244"/>
        <dbReference type="ChEBI" id="CHEBI:15378"/>
        <dbReference type="ChEBI" id="CHEBI:57540"/>
        <dbReference type="ChEBI" id="CHEBI:57945"/>
        <dbReference type="ChEBI" id="CHEBI:91000"/>
        <dbReference type="ChEBI" id="CHEBI:91001"/>
    </reaction>
    <physiologicalReaction direction="left-to-right" evidence="21">
        <dbReference type="Rhea" id="RHEA:49245"/>
    </physiologicalReaction>
</comment>
<comment type="catalytic activity">
    <reaction evidence="15">
        <text>resolvin D2 + NAD(+) = 7-oxoresolvin D2 + NADH + H(+)</text>
        <dbReference type="Rhea" id="RHEA:53584"/>
        <dbReference type="ChEBI" id="CHEBI:15378"/>
        <dbReference type="ChEBI" id="CHEBI:57540"/>
        <dbReference type="ChEBI" id="CHEBI:57945"/>
        <dbReference type="ChEBI" id="CHEBI:133367"/>
        <dbReference type="ChEBI" id="CHEBI:137497"/>
    </reaction>
    <physiologicalReaction direction="left-to-right" evidence="15">
        <dbReference type="Rhea" id="RHEA:53585"/>
    </physiologicalReaction>
</comment>
<dbReference type="PRINTS" id="PR00080">
    <property type="entry name" value="SDRFAMILY"/>
</dbReference>
<comment type="function">
    <text evidence="8">Catalyzes the NAD-dependent dehydrogenation (oxidation) of a broad array of hydroxylated polyunsaturated fatty acids (mainly eicosanoids and docosanoids, including prostaglandins, lipoxins and resolvins), yielding their corresponding keto (oxo) metabolites. Decreases the levels of the pro-proliferative prostaglandins such as prostaglandin E2 (whose activity is increased in cancer because of an increase in the expression of cyclooxygenase 2) and generates oxo-fatty acid products that can profoundly influence cell function by abrogating pro-inflammatory cytokine expression. Converts resolvins E1, D1 and D2 to their oxo products, which represents a mode of resolvin inactivation. Resolvin E1 plays important roles during the resolution phase of acute inflammation, while resolvins D1 and D2 have a unique role in obesity-induced adipose inflammation.</text>
</comment>
<dbReference type="PANTHER" id="PTHR44229:SF4">
    <property type="entry name" value="15-HYDROXYPROSTAGLANDIN DEHYDROGENASE [NAD(+)]"/>
    <property type="match status" value="1"/>
</dbReference>
<comment type="catalytic activity">
    <reaction evidence="16">
        <text>lipoxin A4 + NAD(+) = 15-oxo-(5S,6R)-dihydroxy-(7E,9E,11Z,13E)-eicosatetraenoate + NADH + H(+)</text>
        <dbReference type="Rhea" id="RHEA:41572"/>
        <dbReference type="ChEBI" id="CHEBI:15378"/>
        <dbReference type="ChEBI" id="CHEBI:57540"/>
        <dbReference type="ChEBI" id="CHEBI:57945"/>
        <dbReference type="ChEBI" id="CHEBI:67026"/>
        <dbReference type="ChEBI" id="CHEBI:78311"/>
    </reaction>
    <physiologicalReaction direction="left-to-right" evidence="16">
        <dbReference type="Rhea" id="RHEA:41573"/>
    </physiologicalReaction>
</comment>
<protein>
    <recommendedName>
        <fullName evidence="5">15-hydroxyprostaglandin dehydrogenase [NAD(+)]</fullName>
        <ecNumber evidence="3">1.1.1.141</ecNumber>
        <ecNumber evidence="4">1.1.1.232</ecNumber>
    </recommendedName>
    <alternativeName>
        <fullName evidence="7">Eicosanoid/docosanoid dehydrogenase [NAD(+)]</fullName>
    </alternativeName>
    <alternativeName>
        <fullName evidence="6">Prostaglandin dehydrogenase 1</fullName>
    </alternativeName>
</protein>
<organism evidence="23 24">
    <name type="scientific">Nephila pilipes</name>
    <name type="common">Giant wood spider</name>
    <name type="synonym">Nephila maculata</name>
    <dbReference type="NCBI Taxonomy" id="299642"/>
    <lineage>
        <taxon>Eukaryota</taxon>
        <taxon>Metazoa</taxon>
        <taxon>Ecdysozoa</taxon>
        <taxon>Arthropoda</taxon>
        <taxon>Chelicerata</taxon>
        <taxon>Arachnida</taxon>
        <taxon>Araneae</taxon>
        <taxon>Araneomorphae</taxon>
        <taxon>Entelegynae</taxon>
        <taxon>Araneoidea</taxon>
        <taxon>Nephilidae</taxon>
        <taxon>Nephila</taxon>
    </lineage>
</organism>
<evidence type="ECO:0000256" key="13">
    <source>
        <dbReference type="ARBA" id="ARBA00048144"/>
    </source>
</evidence>
<evidence type="ECO:0000256" key="20">
    <source>
        <dbReference type="ARBA" id="ARBA00049151"/>
    </source>
</evidence>
<evidence type="ECO:0000256" key="4">
    <source>
        <dbReference type="ARBA" id="ARBA00039060"/>
    </source>
</evidence>
<dbReference type="InterPro" id="IPR036291">
    <property type="entry name" value="NAD(P)-bd_dom_sf"/>
</dbReference>
<dbReference type="Pfam" id="PF00106">
    <property type="entry name" value="adh_short"/>
    <property type="match status" value="1"/>
</dbReference>
<evidence type="ECO:0000256" key="16">
    <source>
        <dbReference type="ARBA" id="ARBA00048535"/>
    </source>
</evidence>
<accession>A0A8X6U4C7</accession>
<comment type="catalytic activity">
    <reaction evidence="9">
        <text>prostaglandin E1 + NAD(+) = 15-oxoprostaglandin E1 + NADH + H(+)</text>
        <dbReference type="Rhea" id="RHEA:16477"/>
        <dbReference type="ChEBI" id="CHEBI:15378"/>
        <dbReference type="ChEBI" id="CHEBI:57397"/>
        <dbReference type="ChEBI" id="CHEBI:57401"/>
        <dbReference type="ChEBI" id="CHEBI:57540"/>
        <dbReference type="ChEBI" id="CHEBI:57945"/>
    </reaction>
    <physiologicalReaction direction="left-to-right" evidence="9">
        <dbReference type="Rhea" id="RHEA:16478"/>
    </physiologicalReaction>
</comment>
<gene>
    <name evidence="23" type="primary">HPGD</name>
    <name evidence="23" type="ORF">NPIL_460731</name>
</gene>
<proteinExistence type="inferred from homology"/>
<dbReference type="EC" id="1.1.1.232" evidence="4"/>
<evidence type="ECO:0000256" key="1">
    <source>
        <dbReference type="ARBA" id="ARBA00006484"/>
    </source>
</evidence>
<comment type="catalytic activity">
    <reaction evidence="12">
        <text>15-oxo-(5S,6R)-dihydroxy-(7E,9E,11Z)-eicosatrienoate + NADH + H(+) = (5S,6R,15S)-trihydroxy-(7E,9E,11Z)-eicosatrienoate + NAD(+)</text>
        <dbReference type="Rhea" id="RHEA:41596"/>
        <dbReference type="ChEBI" id="CHEBI:15378"/>
        <dbReference type="ChEBI" id="CHEBI:57540"/>
        <dbReference type="ChEBI" id="CHEBI:57945"/>
        <dbReference type="ChEBI" id="CHEBI:78325"/>
        <dbReference type="ChEBI" id="CHEBI:78329"/>
    </reaction>
    <physiologicalReaction direction="left-to-right" evidence="12">
        <dbReference type="Rhea" id="RHEA:41597"/>
    </physiologicalReaction>
</comment>
<dbReference type="Gene3D" id="3.40.50.720">
    <property type="entry name" value="NAD(P)-binding Rossmann-like Domain"/>
    <property type="match status" value="1"/>
</dbReference>
<comment type="catalytic activity">
    <reaction evidence="18">
        <text>prostaglandin E2 + NAD(+) = 15-oxoprostaglandin E2 + NADH + H(+)</text>
        <dbReference type="Rhea" id="RHEA:11876"/>
        <dbReference type="ChEBI" id="CHEBI:15378"/>
        <dbReference type="ChEBI" id="CHEBI:57400"/>
        <dbReference type="ChEBI" id="CHEBI:57540"/>
        <dbReference type="ChEBI" id="CHEBI:57945"/>
        <dbReference type="ChEBI" id="CHEBI:606564"/>
        <dbReference type="EC" id="1.1.1.141"/>
    </reaction>
    <physiologicalReaction direction="left-to-right" evidence="18">
        <dbReference type="Rhea" id="RHEA:11877"/>
    </physiologicalReaction>
</comment>
<reference evidence="23" key="1">
    <citation type="submission" date="2020-08" db="EMBL/GenBank/DDBJ databases">
        <title>Multicomponent nature underlies the extraordinary mechanical properties of spider dragline silk.</title>
        <authorList>
            <person name="Kono N."/>
            <person name="Nakamura H."/>
            <person name="Mori M."/>
            <person name="Yoshida Y."/>
            <person name="Ohtoshi R."/>
            <person name="Malay A.D."/>
            <person name="Moran D.A.P."/>
            <person name="Tomita M."/>
            <person name="Numata K."/>
            <person name="Arakawa K."/>
        </authorList>
    </citation>
    <scope>NUCLEOTIDE SEQUENCE</scope>
</reference>
<dbReference type="SUPFAM" id="SSF51735">
    <property type="entry name" value="NAD(P)-binding Rossmann-fold domains"/>
    <property type="match status" value="1"/>
</dbReference>
<evidence type="ECO:0000256" key="21">
    <source>
        <dbReference type="ARBA" id="ARBA00049188"/>
    </source>
</evidence>
<sequence length="253" mass="27566">MSESPVAIVTGGAQGIGAAISIELLKKNYKICVADVQLSKAEAFVNEQRLVYGKENIIACFCDVTKEADYKQVFDLTLRTFHKIDVLVNNAGIIREQEPQTVVEVNLMGPIFGCLTALKYMGKSKGGRGGIVINTASIAGFVPIADVPVYVASKHGVVGLTRSYGTQYHFDKDGIIFAALCPSFTRTELVLESRNNTVRCDNDFSKRSDLMSTEHVAKGVIKLLEDKINGSALAVTPEGYDYVEVQELKNVHV</sequence>
<dbReference type="PROSITE" id="PS00061">
    <property type="entry name" value="ADH_SHORT"/>
    <property type="match status" value="1"/>
</dbReference>
<evidence type="ECO:0000256" key="12">
    <source>
        <dbReference type="ARBA" id="ARBA00048140"/>
    </source>
</evidence>
<keyword evidence="24" id="KW-1185">Reference proteome</keyword>
<name>A0A8X6U4C7_NEPPI</name>
<dbReference type="EC" id="1.1.1.141" evidence="3"/>
<dbReference type="Proteomes" id="UP000887013">
    <property type="component" value="Unassembled WGS sequence"/>
</dbReference>
<dbReference type="InterPro" id="IPR002347">
    <property type="entry name" value="SDR_fam"/>
</dbReference>
<comment type="catalytic activity">
    <reaction evidence="14">
        <text>resolvin D1 + NAD(+) = 17-oxoresolvin D1 + NADH + H(+)</text>
        <dbReference type="Rhea" id="RHEA:50128"/>
        <dbReference type="ChEBI" id="CHEBI:15378"/>
        <dbReference type="ChEBI" id="CHEBI:57540"/>
        <dbReference type="ChEBI" id="CHEBI:57945"/>
        <dbReference type="ChEBI" id="CHEBI:132079"/>
        <dbReference type="ChEBI" id="CHEBI:132081"/>
    </reaction>
    <physiologicalReaction direction="left-to-right" evidence="14">
        <dbReference type="Rhea" id="RHEA:50129"/>
    </physiologicalReaction>
</comment>
<comment type="catalytic activity">
    <reaction evidence="10">
        <text>resolvin D1 + NAD(+) = 8-oxoresolvin D1 + NADH + H(+)</text>
        <dbReference type="Rhea" id="RHEA:50124"/>
        <dbReference type="ChEBI" id="CHEBI:15378"/>
        <dbReference type="ChEBI" id="CHEBI:57540"/>
        <dbReference type="ChEBI" id="CHEBI:57945"/>
        <dbReference type="ChEBI" id="CHEBI:132079"/>
        <dbReference type="ChEBI" id="CHEBI:132080"/>
    </reaction>
    <physiologicalReaction direction="left-to-right" evidence="10">
        <dbReference type="Rhea" id="RHEA:50125"/>
    </physiologicalReaction>
</comment>
<dbReference type="InterPro" id="IPR020904">
    <property type="entry name" value="Sc_DH/Rdtase_CS"/>
</dbReference>
<evidence type="ECO:0000256" key="9">
    <source>
        <dbReference type="ARBA" id="ARBA00047325"/>
    </source>
</evidence>
<comment type="catalytic activity">
    <reaction evidence="11">
        <text>14-hydroxy-(4Z,7Z,10Z,12E,16Z,19Z)-docosahexaenoate + NAD(+) = 14-oxo-(4Z,7Z,10Z,12E,16Z,19Z)-docosahexaenoate + NADH + H(+)</text>
        <dbReference type="Rhea" id="RHEA:48952"/>
        <dbReference type="ChEBI" id="CHEBI:15378"/>
        <dbReference type="ChEBI" id="CHEBI:57540"/>
        <dbReference type="ChEBI" id="CHEBI:57945"/>
        <dbReference type="ChEBI" id="CHEBI:90866"/>
        <dbReference type="ChEBI" id="CHEBI:90867"/>
    </reaction>
    <physiologicalReaction direction="left-to-right" evidence="11">
        <dbReference type="Rhea" id="RHEA:48953"/>
    </physiologicalReaction>
</comment>
<dbReference type="PANTHER" id="PTHR44229">
    <property type="entry name" value="15-HYDROXYPROSTAGLANDIN DEHYDROGENASE [NAD(+)]"/>
    <property type="match status" value="1"/>
</dbReference>
<evidence type="ECO:0000256" key="6">
    <source>
        <dbReference type="ARBA" id="ARBA00041812"/>
    </source>
</evidence>
<dbReference type="GO" id="GO:0047034">
    <property type="term" value="F:15-hydroxyicosatetraenoate dehydrogenase activity"/>
    <property type="evidence" value="ECO:0007669"/>
    <property type="project" value="UniProtKB-EC"/>
</dbReference>
<comment type="catalytic activity">
    <reaction evidence="20">
        <text>(15S)-hydroxy-(5Z,8Z,11Z,13E)-eicosatetraenoate + NAD(+) = 15-oxo-(5Z,8Z,11Z,13E)-eicosatetraenoate + NADH + H(+)</text>
        <dbReference type="Rhea" id="RHEA:23260"/>
        <dbReference type="ChEBI" id="CHEBI:15378"/>
        <dbReference type="ChEBI" id="CHEBI:57409"/>
        <dbReference type="ChEBI" id="CHEBI:57410"/>
        <dbReference type="ChEBI" id="CHEBI:57540"/>
        <dbReference type="ChEBI" id="CHEBI:57945"/>
        <dbReference type="EC" id="1.1.1.232"/>
    </reaction>
    <physiologicalReaction direction="left-to-right" evidence="20">
        <dbReference type="Rhea" id="RHEA:23261"/>
    </physiologicalReaction>
</comment>
<evidence type="ECO:0000256" key="19">
    <source>
        <dbReference type="ARBA" id="ARBA00048921"/>
    </source>
</evidence>
<dbReference type="GO" id="GO:0016404">
    <property type="term" value="F:15-hydroxyprostaglandin dehydrogenase (NAD+) activity"/>
    <property type="evidence" value="ECO:0007669"/>
    <property type="project" value="UniProtKB-EC"/>
</dbReference>
<evidence type="ECO:0000256" key="5">
    <source>
        <dbReference type="ARBA" id="ARBA00040276"/>
    </source>
</evidence>
<evidence type="ECO:0000256" key="11">
    <source>
        <dbReference type="ARBA" id="ARBA00048008"/>
    </source>
</evidence>